<dbReference type="GO" id="GO:0042262">
    <property type="term" value="P:DNA protection"/>
    <property type="evidence" value="ECO:0007669"/>
    <property type="project" value="InterPro"/>
</dbReference>
<comment type="caution">
    <text evidence="23">The sequence shown here is derived from an EMBL/GenBank/DDBJ whole genome shotgun (WGS) entry which is preliminary data.</text>
</comment>
<evidence type="ECO:0000256" key="3">
    <source>
        <dbReference type="ARBA" id="ARBA00011245"/>
    </source>
</evidence>
<dbReference type="Proteomes" id="UP000178319">
    <property type="component" value="Unassembled WGS sequence"/>
</dbReference>
<evidence type="ECO:0000256" key="13">
    <source>
        <dbReference type="ARBA" id="ARBA00029673"/>
    </source>
</evidence>
<comment type="similarity">
    <text evidence="2">Belongs to the Nudix hydrolase family.</text>
</comment>
<dbReference type="AlphaFoldDB" id="A0A1G1V487"/>
<evidence type="ECO:0000256" key="14">
    <source>
        <dbReference type="ARBA" id="ARBA00030634"/>
    </source>
</evidence>
<evidence type="ECO:0000259" key="22">
    <source>
        <dbReference type="PROSITE" id="PS51462"/>
    </source>
</evidence>
<protein>
    <recommendedName>
        <fullName evidence="12">Oxidized purine nucleoside triphosphate hydrolase</fullName>
        <ecNumber evidence="11">3.6.1.56</ecNumber>
    </recommendedName>
    <alternativeName>
        <fullName evidence="16">2-hydroxy-dATP diphosphatase</fullName>
    </alternativeName>
    <alternativeName>
        <fullName evidence="15">7,8-dihydro-8-oxoguanine triphosphatase</fullName>
    </alternativeName>
    <alternativeName>
        <fullName evidence="14">8-oxo-dGTPase</fullName>
    </alternativeName>
    <alternativeName>
        <fullName evidence="17">Methylated purine nucleoside triphosphate hydrolase</fullName>
    </alternativeName>
    <alternativeName>
        <fullName evidence="13">Nucleoside diphosphate-linked moiety X motif 1</fullName>
    </alternativeName>
</protein>
<comment type="catalytic activity">
    <reaction evidence="10">
        <text>2-oxo-ATP + H2O = 2-oxo-AMP + diphosphate + H(+)</text>
        <dbReference type="Rhea" id="RHEA:67392"/>
        <dbReference type="ChEBI" id="CHEBI:15377"/>
        <dbReference type="ChEBI" id="CHEBI:15378"/>
        <dbReference type="ChEBI" id="CHEBI:33019"/>
        <dbReference type="ChEBI" id="CHEBI:71395"/>
        <dbReference type="ChEBI" id="CHEBI:172878"/>
    </reaction>
    <physiologicalReaction direction="left-to-right" evidence="10">
        <dbReference type="Rhea" id="RHEA:67393"/>
    </physiologicalReaction>
</comment>
<reference evidence="23 24" key="1">
    <citation type="journal article" date="2016" name="Nat. Commun.">
        <title>Thousands of microbial genomes shed light on interconnected biogeochemical processes in an aquifer system.</title>
        <authorList>
            <person name="Anantharaman K."/>
            <person name="Brown C.T."/>
            <person name="Hug L.A."/>
            <person name="Sharon I."/>
            <person name="Castelle C.J."/>
            <person name="Probst A.J."/>
            <person name="Thomas B.C."/>
            <person name="Singh A."/>
            <person name="Wilkins M.J."/>
            <person name="Karaoz U."/>
            <person name="Brodie E.L."/>
            <person name="Williams K.H."/>
            <person name="Hubbard S.S."/>
            <person name="Banfield J.F."/>
        </authorList>
    </citation>
    <scope>NUCLEOTIDE SEQUENCE [LARGE SCALE GENOMIC DNA]</scope>
</reference>
<evidence type="ECO:0000256" key="8">
    <source>
        <dbReference type="ARBA" id="ARBA00024459"/>
    </source>
</evidence>
<name>A0A1G1V487_9BACT</name>
<dbReference type="STRING" id="1797516.A3D26_04495"/>
<evidence type="ECO:0000256" key="1">
    <source>
        <dbReference type="ARBA" id="ARBA00001946"/>
    </source>
</evidence>
<dbReference type="PANTHER" id="PTHR43758:SF2">
    <property type="entry name" value="OXIDIZED PURINE NUCLEOSIDE TRIPHOSPHATE HYDROLASE"/>
    <property type="match status" value="1"/>
</dbReference>
<dbReference type="Gene3D" id="3.90.79.10">
    <property type="entry name" value="Nucleoside Triphosphate Pyrophosphohydrolase"/>
    <property type="match status" value="1"/>
</dbReference>
<comment type="catalytic activity">
    <reaction evidence="8">
        <text>2-oxo-dATP + H2O = 2-oxo-dAMP + diphosphate + H(+)</text>
        <dbReference type="Rhea" id="RHEA:31583"/>
        <dbReference type="ChEBI" id="CHEBI:15377"/>
        <dbReference type="ChEBI" id="CHEBI:15378"/>
        <dbReference type="ChEBI" id="CHEBI:33019"/>
        <dbReference type="ChEBI" id="CHEBI:63212"/>
        <dbReference type="ChEBI" id="CHEBI:77897"/>
        <dbReference type="EC" id="3.6.1.56"/>
    </reaction>
    <physiologicalReaction direction="left-to-right" evidence="8">
        <dbReference type="Rhea" id="RHEA:31584"/>
    </physiologicalReaction>
</comment>
<comment type="function">
    <text evidence="21">Oxidized purine nucleoside triphosphate hydrolase which is a prominent sanitizer of the oxidized nucleotide pool. Catalyzes the hydrolysis of 2-oxo-dATP (2-hydroxy-dATP) into 2-oxo-dAMP. Also has a significant hydrolase activity toward 2-oxo-ATP, 8-oxo-dGTP and 8-oxo-dATP. Through the hydrolysis of oxidized purine nucleoside triphosphates, prevents their incorporation into DNA and the subsequent transversions A:T to C:G and G:C to T:A. Also catalyzes the hydrolysis of methylated purine nucleoside triphosphate preventing their integration into DNA. Through this antimutagenic activity protects cells from oxidative stress.</text>
</comment>
<keyword evidence="4" id="KW-0479">Metal-binding</keyword>
<dbReference type="SUPFAM" id="SSF55811">
    <property type="entry name" value="Nudix"/>
    <property type="match status" value="1"/>
</dbReference>
<evidence type="ECO:0000256" key="15">
    <source>
        <dbReference type="ARBA" id="ARBA00030682"/>
    </source>
</evidence>
<dbReference type="PANTHER" id="PTHR43758">
    <property type="entry name" value="7,8-DIHYDRO-8-OXOGUANINE TRIPHOSPHATASE"/>
    <property type="match status" value="1"/>
</dbReference>
<proteinExistence type="inferred from homology"/>
<keyword evidence="5" id="KW-0378">Hydrolase</keyword>
<keyword evidence="6" id="KW-0460">Magnesium</keyword>
<comment type="catalytic activity">
    <reaction evidence="18">
        <text>N(6)-methyl-ATP + H2O = N(6)-methyl-AMP + diphosphate + H(+)</text>
        <dbReference type="Rhea" id="RHEA:67608"/>
        <dbReference type="ChEBI" id="CHEBI:15377"/>
        <dbReference type="ChEBI" id="CHEBI:15378"/>
        <dbReference type="ChEBI" id="CHEBI:33019"/>
        <dbReference type="ChEBI" id="CHEBI:144842"/>
        <dbReference type="ChEBI" id="CHEBI:172873"/>
    </reaction>
    <physiologicalReaction direction="left-to-right" evidence="18">
        <dbReference type="Rhea" id="RHEA:67609"/>
    </physiologicalReaction>
</comment>
<comment type="subunit">
    <text evidence="3">Monomer.</text>
</comment>
<comment type="catalytic activity">
    <reaction evidence="19">
        <text>O(6)-methyl-dGTP + H2O = O(6)-methyl-dGMP + diphosphate + H(+)</text>
        <dbReference type="Rhea" id="RHEA:67600"/>
        <dbReference type="ChEBI" id="CHEBI:15377"/>
        <dbReference type="ChEBI" id="CHEBI:15378"/>
        <dbReference type="ChEBI" id="CHEBI:33019"/>
        <dbReference type="ChEBI" id="CHEBI:169974"/>
        <dbReference type="ChEBI" id="CHEBI:169975"/>
    </reaction>
    <physiologicalReaction direction="left-to-right" evidence="19">
        <dbReference type="Rhea" id="RHEA:67601"/>
    </physiologicalReaction>
</comment>
<dbReference type="EMBL" id="MHBZ01000039">
    <property type="protein sequence ID" value="OGY10192.1"/>
    <property type="molecule type" value="Genomic_DNA"/>
</dbReference>
<evidence type="ECO:0000256" key="16">
    <source>
        <dbReference type="ARBA" id="ARBA00031927"/>
    </source>
</evidence>
<organism evidence="23 24">
    <name type="scientific">Candidatus Blackburnbacteria bacterium RIFCSPHIGHO2_02_FULL_44_20</name>
    <dbReference type="NCBI Taxonomy" id="1797516"/>
    <lineage>
        <taxon>Bacteria</taxon>
        <taxon>Candidatus Blackburniibacteriota</taxon>
    </lineage>
</organism>
<evidence type="ECO:0000256" key="11">
    <source>
        <dbReference type="ARBA" id="ARBA00026103"/>
    </source>
</evidence>
<sequence length="155" mass="17853">MSKDPRPHGGKPVTLCLLVKADEVLLAMKKKGFGEGKWNGVGGKVETGETSKEAAVRETQEEIRVTPTEIEHRATIYYEPYKISMSVYIVTEWTGQPTETDEMAPKWFKKDDLPQEMWESDKYWMPRVLNGERLTARFVYDQNNKLLKKSIKQGQ</sequence>
<evidence type="ECO:0000256" key="12">
    <source>
        <dbReference type="ARBA" id="ARBA00026218"/>
    </source>
</evidence>
<dbReference type="GO" id="GO:0008413">
    <property type="term" value="F:8-oxo-7,8-dihydroguanosine triphosphate pyrophosphatase activity"/>
    <property type="evidence" value="ECO:0007669"/>
    <property type="project" value="InterPro"/>
</dbReference>
<dbReference type="Pfam" id="PF00293">
    <property type="entry name" value="NUDIX"/>
    <property type="match status" value="1"/>
</dbReference>
<comment type="catalytic activity">
    <reaction evidence="7">
        <text>8-oxo-dATP + H2O = 8-oxo-dAMP + diphosphate + H(+)</text>
        <dbReference type="Rhea" id="RHEA:65396"/>
        <dbReference type="ChEBI" id="CHEBI:15377"/>
        <dbReference type="ChEBI" id="CHEBI:15378"/>
        <dbReference type="ChEBI" id="CHEBI:33019"/>
        <dbReference type="ChEBI" id="CHEBI:71361"/>
        <dbReference type="ChEBI" id="CHEBI:172871"/>
    </reaction>
    <physiologicalReaction direction="left-to-right" evidence="7">
        <dbReference type="Rhea" id="RHEA:65397"/>
    </physiologicalReaction>
</comment>
<dbReference type="EC" id="3.6.1.56" evidence="11"/>
<gene>
    <name evidence="23" type="ORF">A3D26_04495</name>
</gene>
<comment type="cofactor">
    <cofactor evidence="1">
        <name>Mg(2+)</name>
        <dbReference type="ChEBI" id="CHEBI:18420"/>
    </cofactor>
</comment>
<dbReference type="PROSITE" id="PS00893">
    <property type="entry name" value="NUDIX_BOX"/>
    <property type="match status" value="1"/>
</dbReference>
<dbReference type="InterPro" id="IPR003563">
    <property type="entry name" value="8ODP"/>
</dbReference>
<dbReference type="InterPro" id="IPR020084">
    <property type="entry name" value="NUDIX_hydrolase_CS"/>
</dbReference>
<dbReference type="GO" id="GO:0008828">
    <property type="term" value="F:dATP diphosphatase activity"/>
    <property type="evidence" value="ECO:0007669"/>
    <property type="project" value="UniProtKB-EC"/>
</dbReference>
<comment type="catalytic activity">
    <reaction evidence="20">
        <text>N(6)-methyl-dATP + H2O = N(6)-methyl-dAMP + diphosphate + H(+)</text>
        <dbReference type="Rhea" id="RHEA:67604"/>
        <dbReference type="ChEBI" id="CHEBI:15377"/>
        <dbReference type="ChEBI" id="CHEBI:15378"/>
        <dbReference type="ChEBI" id="CHEBI:33019"/>
        <dbReference type="ChEBI" id="CHEBI:169976"/>
        <dbReference type="ChEBI" id="CHEBI:172872"/>
    </reaction>
    <physiologicalReaction direction="left-to-right" evidence="20">
        <dbReference type="Rhea" id="RHEA:67605"/>
    </physiologicalReaction>
</comment>
<dbReference type="CDD" id="cd03427">
    <property type="entry name" value="NUDIX_MTH1_Nudt1"/>
    <property type="match status" value="1"/>
</dbReference>
<evidence type="ECO:0000256" key="4">
    <source>
        <dbReference type="ARBA" id="ARBA00022723"/>
    </source>
</evidence>
<evidence type="ECO:0000256" key="10">
    <source>
        <dbReference type="ARBA" id="ARBA00024596"/>
    </source>
</evidence>
<dbReference type="PROSITE" id="PS51462">
    <property type="entry name" value="NUDIX"/>
    <property type="match status" value="1"/>
</dbReference>
<evidence type="ECO:0000313" key="24">
    <source>
        <dbReference type="Proteomes" id="UP000178319"/>
    </source>
</evidence>
<accession>A0A1G1V487</accession>
<evidence type="ECO:0000256" key="7">
    <source>
        <dbReference type="ARBA" id="ARBA00024448"/>
    </source>
</evidence>
<evidence type="ECO:0000256" key="19">
    <source>
        <dbReference type="ARBA" id="ARBA00048894"/>
    </source>
</evidence>
<dbReference type="GO" id="GO:0005737">
    <property type="term" value="C:cytoplasm"/>
    <property type="evidence" value="ECO:0007669"/>
    <property type="project" value="TreeGrafter"/>
</dbReference>
<evidence type="ECO:0000256" key="6">
    <source>
        <dbReference type="ARBA" id="ARBA00022842"/>
    </source>
</evidence>
<dbReference type="InterPro" id="IPR000086">
    <property type="entry name" value="NUDIX_hydrolase_dom"/>
</dbReference>
<evidence type="ECO:0000256" key="9">
    <source>
        <dbReference type="ARBA" id="ARBA00024486"/>
    </source>
</evidence>
<evidence type="ECO:0000256" key="18">
    <source>
        <dbReference type="ARBA" id="ARBA00048002"/>
    </source>
</evidence>
<evidence type="ECO:0000256" key="2">
    <source>
        <dbReference type="ARBA" id="ARBA00005582"/>
    </source>
</evidence>
<dbReference type="GO" id="GO:0046872">
    <property type="term" value="F:metal ion binding"/>
    <property type="evidence" value="ECO:0007669"/>
    <property type="project" value="UniProtKB-KW"/>
</dbReference>
<evidence type="ECO:0000313" key="23">
    <source>
        <dbReference type="EMBL" id="OGY10192.1"/>
    </source>
</evidence>
<feature type="domain" description="Nudix hydrolase" evidence="22">
    <location>
        <begin position="9"/>
        <end position="130"/>
    </location>
</feature>
<dbReference type="PRINTS" id="PR01403">
    <property type="entry name" value="8OXTPHPHTASE"/>
</dbReference>
<evidence type="ECO:0000256" key="17">
    <source>
        <dbReference type="ARBA" id="ARBA00032071"/>
    </source>
</evidence>
<dbReference type="InterPro" id="IPR015797">
    <property type="entry name" value="NUDIX_hydrolase-like_dom_sf"/>
</dbReference>
<evidence type="ECO:0000256" key="5">
    <source>
        <dbReference type="ARBA" id="ARBA00022801"/>
    </source>
</evidence>
<evidence type="ECO:0000256" key="20">
    <source>
        <dbReference type="ARBA" id="ARBA00049032"/>
    </source>
</evidence>
<comment type="catalytic activity">
    <reaction evidence="9">
        <text>8-oxo-dGTP + H2O = 8-oxo-dGMP + diphosphate + H(+)</text>
        <dbReference type="Rhea" id="RHEA:31575"/>
        <dbReference type="ChEBI" id="CHEBI:15377"/>
        <dbReference type="ChEBI" id="CHEBI:15378"/>
        <dbReference type="ChEBI" id="CHEBI:33019"/>
        <dbReference type="ChEBI" id="CHEBI:63224"/>
        <dbReference type="ChEBI" id="CHEBI:77896"/>
    </reaction>
    <physiologicalReaction direction="left-to-right" evidence="9">
        <dbReference type="Rhea" id="RHEA:31576"/>
    </physiologicalReaction>
</comment>
<evidence type="ECO:0000256" key="21">
    <source>
        <dbReference type="ARBA" id="ARBA00053094"/>
    </source>
</evidence>